<organism evidence="5 6">
    <name type="scientific">Labedella endophytica</name>
    <dbReference type="NCBI Taxonomy" id="1523160"/>
    <lineage>
        <taxon>Bacteria</taxon>
        <taxon>Bacillati</taxon>
        <taxon>Actinomycetota</taxon>
        <taxon>Actinomycetes</taxon>
        <taxon>Micrococcales</taxon>
        <taxon>Microbacteriaceae</taxon>
        <taxon>Labedella</taxon>
    </lineage>
</organism>
<dbReference type="GO" id="GO:0005524">
    <property type="term" value="F:ATP binding"/>
    <property type="evidence" value="ECO:0007669"/>
    <property type="project" value="UniProtKB-KW"/>
</dbReference>
<dbReference type="InterPro" id="IPR003439">
    <property type="entry name" value="ABC_transporter-like_ATP-bd"/>
</dbReference>
<dbReference type="RefSeq" id="WP_127049759.1">
    <property type="nucleotide sequence ID" value="NZ_RZGZ01000002.1"/>
</dbReference>
<dbReference type="InterPro" id="IPR027417">
    <property type="entry name" value="P-loop_NTPase"/>
</dbReference>
<evidence type="ECO:0000256" key="3">
    <source>
        <dbReference type="ARBA" id="ARBA00022840"/>
    </source>
</evidence>
<feature type="domain" description="ABC transporter" evidence="4">
    <location>
        <begin position="5"/>
        <end position="229"/>
    </location>
</feature>
<protein>
    <submittedName>
        <fullName evidence="5">ABC transporter ATP-binding protein</fullName>
    </submittedName>
</protein>
<dbReference type="EMBL" id="RZGZ01000002">
    <property type="protein sequence ID" value="RUR01832.1"/>
    <property type="molecule type" value="Genomic_DNA"/>
</dbReference>
<sequence length="283" mass="30272">MTDHMARIEDLRIRRRDFEIDGVSLDIARGTVVGLVGPNGAGKTTIIRALLGLIVPDSGRIELAGHLAGSTEGLARTGIVLDQPTAAPEWTVGSIGRRLSPFYPGWDQGRFDALLARLSVPTKRTVGELSRGQGVKLSLATALAQSPELLILDEPSSGLDPAARREIGDIIREFMVDPDHAVLFSTHITSDLTDLADELVVVVRGRIAVRGALTDVVDDFAVVRGDGPPPTGGVLGLQRRGDRWTALIRIEETASFGREAVIDAASVDDIIIHLGAEHEEVHA</sequence>
<keyword evidence="3 5" id="KW-0067">ATP-binding</keyword>
<comment type="caution">
    <text evidence="5">The sequence shown here is derived from an EMBL/GenBank/DDBJ whole genome shotgun (WGS) entry which is preliminary data.</text>
</comment>
<dbReference type="InterPro" id="IPR051782">
    <property type="entry name" value="ABC_Transporter_VariousFunc"/>
</dbReference>
<keyword evidence="2" id="KW-0547">Nucleotide-binding</keyword>
<keyword evidence="6" id="KW-1185">Reference proteome</keyword>
<evidence type="ECO:0000256" key="1">
    <source>
        <dbReference type="ARBA" id="ARBA00022448"/>
    </source>
</evidence>
<accession>A0A433JUT7</accession>
<dbReference type="CDD" id="cd03230">
    <property type="entry name" value="ABC_DR_subfamily_A"/>
    <property type="match status" value="1"/>
</dbReference>
<dbReference type="PANTHER" id="PTHR42939">
    <property type="entry name" value="ABC TRANSPORTER ATP-BINDING PROTEIN ALBC-RELATED"/>
    <property type="match status" value="1"/>
</dbReference>
<dbReference type="PROSITE" id="PS50893">
    <property type="entry name" value="ABC_TRANSPORTER_2"/>
    <property type="match status" value="1"/>
</dbReference>
<dbReference type="SMART" id="SM00382">
    <property type="entry name" value="AAA"/>
    <property type="match status" value="1"/>
</dbReference>
<dbReference type="OrthoDB" id="9804819at2"/>
<dbReference type="InterPro" id="IPR003593">
    <property type="entry name" value="AAA+_ATPase"/>
</dbReference>
<dbReference type="AlphaFoldDB" id="A0A433JUT7"/>
<evidence type="ECO:0000313" key="5">
    <source>
        <dbReference type="EMBL" id="RUR01832.1"/>
    </source>
</evidence>
<gene>
    <name evidence="5" type="ORF">ELQ94_10310</name>
</gene>
<dbReference type="SUPFAM" id="SSF52540">
    <property type="entry name" value="P-loop containing nucleoside triphosphate hydrolases"/>
    <property type="match status" value="1"/>
</dbReference>
<evidence type="ECO:0000313" key="6">
    <source>
        <dbReference type="Proteomes" id="UP000274909"/>
    </source>
</evidence>
<evidence type="ECO:0000256" key="2">
    <source>
        <dbReference type="ARBA" id="ARBA00022741"/>
    </source>
</evidence>
<name>A0A433JUT7_9MICO</name>
<dbReference type="Pfam" id="PF00005">
    <property type="entry name" value="ABC_tran"/>
    <property type="match status" value="1"/>
</dbReference>
<proteinExistence type="predicted"/>
<dbReference type="GO" id="GO:0016887">
    <property type="term" value="F:ATP hydrolysis activity"/>
    <property type="evidence" value="ECO:0007669"/>
    <property type="project" value="InterPro"/>
</dbReference>
<evidence type="ECO:0000259" key="4">
    <source>
        <dbReference type="PROSITE" id="PS50893"/>
    </source>
</evidence>
<dbReference type="Gene3D" id="3.40.50.300">
    <property type="entry name" value="P-loop containing nucleotide triphosphate hydrolases"/>
    <property type="match status" value="1"/>
</dbReference>
<dbReference type="PANTHER" id="PTHR42939:SF3">
    <property type="entry name" value="ABC TRANSPORTER ATP-BINDING COMPONENT"/>
    <property type="match status" value="1"/>
</dbReference>
<reference evidence="5 6" key="1">
    <citation type="submission" date="2018-12" db="EMBL/GenBank/DDBJ databases">
        <authorList>
            <person name="Li F."/>
        </authorList>
    </citation>
    <scope>NUCLEOTIDE SEQUENCE [LARGE SCALE GENOMIC DNA]</scope>
    <source>
        <strain evidence="5 6">EGI 6500705</strain>
    </source>
</reference>
<keyword evidence="1" id="KW-0813">Transport</keyword>
<dbReference type="Proteomes" id="UP000274909">
    <property type="component" value="Unassembled WGS sequence"/>
</dbReference>